<evidence type="ECO:0008006" key="3">
    <source>
        <dbReference type="Google" id="ProtNLM"/>
    </source>
</evidence>
<gene>
    <name evidence="1" type="ORF">RG963_10355</name>
</gene>
<dbReference type="Proteomes" id="UP001246244">
    <property type="component" value="Unassembled WGS sequence"/>
</dbReference>
<comment type="caution">
    <text evidence="1">The sequence shown here is derived from an EMBL/GenBank/DDBJ whole genome shotgun (WGS) entry which is preliminary data.</text>
</comment>
<dbReference type="Gene3D" id="3.40.50.720">
    <property type="entry name" value="NAD(P)-binding Rossmann-like Domain"/>
    <property type="match status" value="1"/>
</dbReference>
<protein>
    <recommendedName>
        <fullName evidence="3">Universal stress protein</fullName>
    </recommendedName>
</protein>
<name>A0ABU2D2H1_9EURY</name>
<accession>A0ABU2D2H1</accession>
<dbReference type="SUPFAM" id="SSF51735">
    <property type="entry name" value="NAD(P)-binding Rossmann-fold domains"/>
    <property type="match status" value="1"/>
</dbReference>
<keyword evidence="2" id="KW-1185">Reference proteome</keyword>
<proteinExistence type="predicted"/>
<sequence length="44" mass="4916">MKLELLLSVEDSPNSAGVVIDTIRCCKLALDRERGEVLYSTYTL</sequence>
<evidence type="ECO:0000313" key="1">
    <source>
        <dbReference type="EMBL" id="MDR7666168.1"/>
    </source>
</evidence>
<dbReference type="EMBL" id="JAVKPK010000040">
    <property type="protein sequence ID" value="MDR7666168.1"/>
    <property type="molecule type" value="Genomic_DNA"/>
</dbReference>
<evidence type="ECO:0000313" key="2">
    <source>
        <dbReference type="Proteomes" id="UP001246244"/>
    </source>
</evidence>
<dbReference type="InterPro" id="IPR036291">
    <property type="entry name" value="NAD(P)-bd_dom_sf"/>
</dbReference>
<reference evidence="2" key="1">
    <citation type="submission" date="2023-07" db="EMBL/GenBank/DDBJ databases">
        <title>Whole-genome sequencing of a new Methanosarcina sp. Z-7115.</title>
        <authorList>
            <person name="Zhilina T.N."/>
            <person name="Merkel A.Y."/>
        </authorList>
    </citation>
    <scope>NUCLEOTIDE SEQUENCE [LARGE SCALE GENOMIC DNA]</scope>
    <source>
        <strain evidence="2">Z-7115</strain>
    </source>
</reference>
<organism evidence="1 2">
    <name type="scientific">Methanosarcina baikalica</name>
    <dbReference type="NCBI Taxonomy" id="3073890"/>
    <lineage>
        <taxon>Archaea</taxon>
        <taxon>Methanobacteriati</taxon>
        <taxon>Methanobacteriota</taxon>
        <taxon>Stenosarchaea group</taxon>
        <taxon>Methanomicrobia</taxon>
        <taxon>Methanosarcinales</taxon>
        <taxon>Methanosarcinaceae</taxon>
        <taxon>Methanosarcina</taxon>
    </lineage>
</organism>